<accession>A0A1M7NEQ2</accession>
<dbReference type="Proteomes" id="UP000184092">
    <property type="component" value="Unassembled WGS sequence"/>
</dbReference>
<dbReference type="InterPro" id="IPR011049">
    <property type="entry name" value="Serralysin-like_metalloprot_C"/>
</dbReference>
<feature type="non-terminal residue" evidence="1">
    <location>
        <position position="1"/>
    </location>
</feature>
<evidence type="ECO:0008006" key="3">
    <source>
        <dbReference type="Google" id="ProtNLM"/>
    </source>
</evidence>
<gene>
    <name evidence="1" type="ORF">SAMN05216269_110139</name>
</gene>
<dbReference type="AlphaFoldDB" id="A0A1M7NEQ2"/>
<dbReference type="STRING" id="178356.SAMN05216269_110139"/>
<keyword evidence="2" id="KW-1185">Reference proteome</keyword>
<name>A0A1M7NEQ2_9FLAO</name>
<protein>
    <recommendedName>
        <fullName evidence="3">Head domain of trimeric autotransporter adhesin</fullName>
    </recommendedName>
</protein>
<reference evidence="2" key="1">
    <citation type="submission" date="2016-11" db="EMBL/GenBank/DDBJ databases">
        <authorList>
            <person name="Varghese N."/>
            <person name="Submissions S."/>
        </authorList>
    </citation>
    <scope>NUCLEOTIDE SEQUENCE [LARGE SCALE GENOMIC DNA]</scope>
    <source>
        <strain evidence="2">CGMCC 1.2749</strain>
    </source>
</reference>
<evidence type="ECO:0000313" key="1">
    <source>
        <dbReference type="EMBL" id="SHN01717.1"/>
    </source>
</evidence>
<dbReference type="EMBL" id="FRCL01000010">
    <property type="protein sequence ID" value="SHN01717.1"/>
    <property type="molecule type" value="Genomic_DNA"/>
</dbReference>
<organism evidence="1 2">
    <name type="scientific">Flavobacterium xinjiangense</name>
    <dbReference type="NCBI Taxonomy" id="178356"/>
    <lineage>
        <taxon>Bacteria</taxon>
        <taxon>Pseudomonadati</taxon>
        <taxon>Bacteroidota</taxon>
        <taxon>Flavobacteriia</taxon>
        <taxon>Flavobacteriales</taxon>
        <taxon>Flavobacteriaceae</taxon>
        <taxon>Flavobacterium</taxon>
    </lineage>
</organism>
<evidence type="ECO:0000313" key="2">
    <source>
        <dbReference type="Proteomes" id="UP000184092"/>
    </source>
</evidence>
<proteinExistence type="predicted"/>
<dbReference type="Gene3D" id="2.150.10.10">
    <property type="entry name" value="Serralysin-like metalloprotease, C-terminal"/>
    <property type="match status" value="1"/>
</dbReference>
<sequence>QTTVASNKAATDTALNLKADLESPTLTGTPLAPTAVSGTNTTQIATTEFVTTATVALSANFVDLTNTQTISGTKNYTSDAIINGVTVGRGKFNENSNTAVGLGALESNAGYANTAIGRGALALNDNGNGNTALGYTALSNNISGVDNVSIGSSTLSNNTSGSGNTAIGNRADVATDGITNSVAIGANAIVTASNTIQLGSDGTGSHSAITDVKTSGSLTAAGYKIPTGTSAQFLMADGTISTGTAEVREVADEFSATISQTEFTLNQAPSANSKVKMYVNGIRISNTAYSLSGTTLTYIPANNGSYSLSVSDRIQFDYFY</sequence>